<dbReference type="InterPro" id="IPR017475">
    <property type="entry name" value="EPS_sugar_tfrase"/>
</dbReference>
<evidence type="ECO:0000313" key="9">
    <source>
        <dbReference type="EMBL" id="OHA85127.1"/>
    </source>
</evidence>
<feature type="transmembrane region" description="Helical" evidence="7">
    <location>
        <begin position="266"/>
        <end position="287"/>
    </location>
</feature>
<sequence length="446" mass="50610">MGIFTKKEPLVLFLGDIFLFYVALWLALFVRYLEVPSQGLLLSHVEPFSVIFFVWIVTFFIAGLYEKHTLLLQSRLPAIIFRTQIINSILAALFFYVAPAVGIAPKTNLFIDLVISFILILFWRISVVPLLGVRKQQPALLIGSGPEMKELRDEVNHNPRYGLSFISTIDLDGVDALDFQEDVLKAVYSENVTTVVVDLRNPKADPIQPHLYNLIFSGVRFVDAHRLYENIFDRVPLSLLGHSWFLSNISSVSHVAYDALKRLMDITFALVAGIASLVVYPLVALAIRFEDGGPVFIVQERIGKGNSIIKLFKFRSMRSSDQGVWITEGDTRVTRVGKFLRKARIDELPQLWNVVRGDISLIGPRPDIVDLGKKLAKEIPYYNIRYLIKPGLSGWAQIKQDLPPQSLEETKIRLAYDLYYVKNRSFVLDIKIALKTIKTLLSRSGK</sequence>
<feature type="domain" description="Bacterial sugar transferase" evidence="8">
    <location>
        <begin position="261"/>
        <end position="441"/>
    </location>
</feature>
<comment type="caution">
    <text evidence="9">The sequence shown here is derived from an EMBL/GenBank/DDBJ whole genome shotgun (WGS) entry which is preliminary data.</text>
</comment>
<accession>A0A1G2SJ59</accession>
<gene>
    <name evidence="9" type="ORF">A2591_04075</name>
</gene>
<dbReference type="Pfam" id="PF02397">
    <property type="entry name" value="Bac_transf"/>
    <property type="match status" value="1"/>
</dbReference>
<evidence type="ECO:0000256" key="1">
    <source>
        <dbReference type="ARBA" id="ARBA00004141"/>
    </source>
</evidence>
<evidence type="ECO:0000313" key="10">
    <source>
        <dbReference type="Proteomes" id="UP000178168"/>
    </source>
</evidence>
<name>A0A1G2SJ59_9BACT</name>
<feature type="transmembrane region" description="Helical" evidence="7">
    <location>
        <begin position="85"/>
        <end position="104"/>
    </location>
</feature>
<keyword evidence="3" id="KW-0808">Transferase</keyword>
<feature type="transmembrane region" description="Helical" evidence="7">
    <location>
        <begin position="12"/>
        <end position="33"/>
    </location>
</feature>
<keyword evidence="5 7" id="KW-1133">Transmembrane helix</keyword>
<dbReference type="GO" id="GO:0016780">
    <property type="term" value="F:phosphotransferase activity, for other substituted phosphate groups"/>
    <property type="evidence" value="ECO:0007669"/>
    <property type="project" value="TreeGrafter"/>
</dbReference>
<comment type="similarity">
    <text evidence="2">Belongs to the bacterial sugar transferase family.</text>
</comment>
<dbReference type="PANTHER" id="PTHR30576">
    <property type="entry name" value="COLANIC BIOSYNTHESIS UDP-GLUCOSE LIPID CARRIER TRANSFERASE"/>
    <property type="match status" value="1"/>
</dbReference>
<evidence type="ECO:0000256" key="5">
    <source>
        <dbReference type="ARBA" id="ARBA00022989"/>
    </source>
</evidence>
<evidence type="ECO:0000256" key="4">
    <source>
        <dbReference type="ARBA" id="ARBA00022692"/>
    </source>
</evidence>
<proteinExistence type="inferred from homology"/>
<keyword evidence="6 7" id="KW-0472">Membrane</keyword>
<organism evidence="9 10">
    <name type="scientific">Candidatus Yonathbacteria bacterium RIFOXYD1_FULL_52_36</name>
    <dbReference type="NCBI Taxonomy" id="1802730"/>
    <lineage>
        <taxon>Bacteria</taxon>
        <taxon>Candidatus Yonathiibacteriota</taxon>
    </lineage>
</organism>
<protein>
    <recommendedName>
        <fullName evidence="8">Bacterial sugar transferase domain-containing protein</fullName>
    </recommendedName>
</protein>
<dbReference type="GO" id="GO:0016020">
    <property type="term" value="C:membrane"/>
    <property type="evidence" value="ECO:0007669"/>
    <property type="project" value="UniProtKB-SubCell"/>
</dbReference>
<dbReference type="PANTHER" id="PTHR30576:SF0">
    <property type="entry name" value="UNDECAPRENYL-PHOSPHATE N-ACETYLGALACTOSAMINYL 1-PHOSPHATE TRANSFERASE-RELATED"/>
    <property type="match status" value="1"/>
</dbReference>
<evidence type="ECO:0000256" key="2">
    <source>
        <dbReference type="ARBA" id="ARBA00006464"/>
    </source>
</evidence>
<evidence type="ECO:0000256" key="6">
    <source>
        <dbReference type="ARBA" id="ARBA00023136"/>
    </source>
</evidence>
<dbReference type="EMBL" id="MHUZ01000030">
    <property type="protein sequence ID" value="OHA85127.1"/>
    <property type="molecule type" value="Genomic_DNA"/>
</dbReference>
<evidence type="ECO:0000256" key="7">
    <source>
        <dbReference type="SAM" id="Phobius"/>
    </source>
</evidence>
<reference evidence="9 10" key="1">
    <citation type="journal article" date="2016" name="Nat. Commun.">
        <title>Thousands of microbial genomes shed light on interconnected biogeochemical processes in an aquifer system.</title>
        <authorList>
            <person name="Anantharaman K."/>
            <person name="Brown C.T."/>
            <person name="Hug L.A."/>
            <person name="Sharon I."/>
            <person name="Castelle C.J."/>
            <person name="Probst A.J."/>
            <person name="Thomas B.C."/>
            <person name="Singh A."/>
            <person name="Wilkins M.J."/>
            <person name="Karaoz U."/>
            <person name="Brodie E.L."/>
            <person name="Williams K.H."/>
            <person name="Hubbard S.S."/>
            <person name="Banfield J.F."/>
        </authorList>
    </citation>
    <scope>NUCLEOTIDE SEQUENCE [LARGE SCALE GENOMIC DNA]</scope>
</reference>
<keyword evidence="4 7" id="KW-0812">Transmembrane</keyword>
<dbReference type="Proteomes" id="UP000178168">
    <property type="component" value="Unassembled WGS sequence"/>
</dbReference>
<dbReference type="InterPro" id="IPR003362">
    <property type="entry name" value="Bact_transf"/>
</dbReference>
<comment type="subcellular location">
    <subcellularLocation>
        <location evidence="1">Membrane</location>
        <topology evidence="1">Multi-pass membrane protein</topology>
    </subcellularLocation>
</comment>
<dbReference type="STRING" id="1802730.A2591_04075"/>
<evidence type="ECO:0000256" key="3">
    <source>
        <dbReference type="ARBA" id="ARBA00022679"/>
    </source>
</evidence>
<feature type="transmembrane region" description="Helical" evidence="7">
    <location>
        <begin position="110"/>
        <end position="133"/>
    </location>
</feature>
<evidence type="ECO:0000259" key="8">
    <source>
        <dbReference type="Pfam" id="PF02397"/>
    </source>
</evidence>
<dbReference type="NCBIfam" id="TIGR03025">
    <property type="entry name" value="EPS_sugtrans"/>
    <property type="match status" value="1"/>
</dbReference>
<dbReference type="AlphaFoldDB" id="A0A1G2SJ59"/>
<feature type="transmembrane region" description="Helical" evidence="7">
    <location>
        <begin position="45"/>
        <end position="65"/>
    </location>
</feature>